<feature type="domain" description="NERD" evidence="1">
    <location>
        <begin position="61"/>
        <end position="157"/>
    </location>
</feature>
<keyword evidence="3" id="KW-1185">Reference proteome</keyword>
<name>A0A923E747_CLOTT</name>
<dbReference type="InterPro" id="IPR011528">
    <property type="entry name" value="NERD"/>
</dbReference>
<evidence type="ECO:0000259" key="1">
    <source>
        <dbReference type="PROSITE" id="PS50965"/>
    </source>
</evidence>
<dbReference type="EMBL" id="JAAZWO010000001">
    <property type="protein sequence ID" value="MBC2396289.1"/>
    <property type="molecule type" value="Genomic_DNA"/>
</dbReference>
<evidence type="ECO:0000313" key="3">
    <source>
        <dbReference type="Proteomes" id="UP000563151"/>
    </source>
</evidence>
<accession>A0A923E747</accession>
<proteinExistence type="predicted"/>
<sequence length="225" mass="26471">MPFLENAIYRLVNGKRTLTSPIFLKSFQKENDQLKDLLELSSKVTSNKKNIIDRDIAFLRQGLKGEENVYYELKNSFLPIVCLHYIRLEYDNYSAQFDFIIISSKFIYILETKKLNGDIEITGDGDFIRIIKNSRGRLIKTLPIKSAVIIANPKTIINKYRAPKYIQNNIFKYDQIRNLLDKELNNKNNEKNILEKYIYELADFLVEHNRPIKIDYTANIIVSFF</sequence>
<dbReference type="PROSITE" id="PS50965">
    <property type="entry name" value="NERD"/>
    <property type="match status" value="1"/>
</dbReference>
<dbReference type="AlphaFoldDB" id="A0A923E747"/>
<reference evidence="2 3" key="1">
    <citation type="submission" date="2020-04" db="EMBL/GenBank/DDBJ databases">
        <title>Genomic insights into acetone-butanol-ethanol (ABE) fermentation by sequencing solventogenic clostridia strains.</title>
        <authorList>
            <person name="Brown S."/>
        </authorList>
    </citation>
    <scope>NUCLEOTIDE SEQUENCE [LARGE SCALE GENOMIC DNA]</scope>
    <source>
        <strain evidence="2 3">DJ011</strain>
    </source>
</reference>
<comment type="caution">
    <text evidence="2">The sequence shown here is derived from an EMBL/GenBank/DDBJ whole genome shotgun (WGS) entry which is preliminary data.</text>
</comment>
<dbReference type="RefSeq" id="WP_051593196.1">
    <property type="nucleotide sequence ID" value="NZ_JAAZWO010000001.1"/>
</dbReference>
<organism evidence="2 3">
    <name type="scientific">Clostridium tetanomorphum</name>
    <dbReference type="NCBI Taxonomy" id="1553"/>
    <lineage>
        <taxon>Bacteria</taxon>
        <taxon>Bacillati</taxon>
        <taxon>Bacillota</taxon>
        <taxon>Clostridia</taxon>
        <taxon>Eubacteriales</taxon>
        <taxon>Clostridiaceae</taxon>
        <taxon>Clostridium</taxon>
    </lineage>
</organism>
<gene>
    <name evidence="2" type="ORF">HGG79_00670</name>
</gene>
<dbReference type="Pfam" id="PF08378">
    <property type="entry name" value="NERD"/>
    <property type="match status" value="1"/>
</dbReference>
<dbReference type="Proteomes" id="UP000563151">
    <property type="component" value="Unassembled WGS sequence"/>
</dbReference>
<protein>
    <submittedName>
        <fullName evidence="2">NERD domain-containing protein</fullName>
    </submittedName>
</protein>
<evidence type="ECO:0000313" key="2">
    <source>
        <dbReference type="EMBL" id="MBC2396289.1"/>
    </source>
</evidence>